<keyword evidence="1" id="KW-0732">Signal</keyword>
<accession>A0ABM1EVR2</accession>
<evidence type="ECO:0000313" key="5">
    <source>
        <dbReference type="RefSeq" id="XP_014676283.1"/>
    </source>
</evidence>
<dbReference type="Pfam" id="PF13385">
    <property type="entry name" value="Laminin_G_3"/>
    <property type="match status" value="1"/>
</dbReference>
<name>A0ABM1EVR2_PRICU</name>
<reference evidence="5" key="1">
    <citation type="submission" date="2025-08" db="UniProtKB">
        <authorList>
            <consortium name="RefSeq"/>
        </authorList>
    </citation>
    <scope>IDENTIFICATION</scope>
</reference>
<evidence type="ECO:0000256" key="1">
    <source>
        <dbReference type="ARBA" id="ARBA00022729"/>
    </source>
</evidence>
<gene>
    <name evidence="5" type="primary">LOC106816219</name>
</gene>
<dbReference type="Proteomes" id="UP000695022">
    <property type="component" value="Unplaced"/>
</dbReference>
<sequence>MSNNTGAARNSFRSKLLCLNFTAAVAFLNTRRMMEYLLLLIILVTVAVADPCKEQLDRIEGKIDSLLSGLQEIHTCSCNTPQTSCLENSEALVAYYSFNDDDTLNDDSGNGRNGVASGNVQRYSGGPQGLPGAGGALHFQGSGKVDVDAFRNFQWGSKFSVSVWFRRTGGFGNYQGIIGNGYHTSGSWEVRMGRENNGQMLGGGVVTSDNPVTWNYVNLVAEKNTWHHVVMTYNGSDTSFYLDNQKQAGAHDCCHGDIIPKNTPLTIGKAGVGHGAEYFVGFIDEVRLYSCALSADEVDTLYGAFINS</sequence>
<dbReference type="SMART" id="SM00560">
    <property type="entry name" value="LamGL"/>
    <property type="match status" value="1"/>
</dbReference>
<proteinExistence type="predicted"/>
<evidence type="ECO:0000259" key="3">
    <source>
        <dbReference type="SMART" id="SM00560"/>
    </source>
</evidence>
<organism evidence="4 5">
    <name type="scientific">Priapulus caudatus</name>
    <name type="common">Priapulid worm</name>
    <dbReference type="NCBI Taxonomy" id="37621"/>
    <lineage>
        <taxon>Eukaryota</taxon>
        <taxon>Metazoa</taxon>
        <taxon>Ecdysozoa</taxon>
        <taxon>Scalidophora</taxon>
        <taxon>Priapulida</taxon>
        <taxon>Priapulimorpha</taxon>
        <taxon>Priapulimorphida</taxon>
        <taxon>Priapulidae</taxon>
        <taxon>Priapulus</taxon>
    </lineage>
</organism>
<dbReference type="RefSeq" id="XP_014676283.1">
    <property type="nucleotide sequence ID" value="XM_014820797.1"/>
</dbReference>
<dbReference type="InterPro" id="IPR013320">
    <property type="entry name" value="ConA-like_dom_sf"/>
</dbReference>
<dbReference type="GeneID" id="106816219"/>
<keyword evidence="4" id="KW-1185">Reference proteome</keyword>
<protein>
    <submittedName>
        <fullName evidence="5">Uncharacterized protein LOC106816219</fullName>
    </submittedName>
</protein>
<evidence type="ECO:0000313" key="4">
    <source>
        <dbReference type="Proteomes" id="UP000695022"/>
    </source>
</evidence>
<dbReference type="SUPFAM" id="SSF49899">
    <property type="entry name" value="Concanavalin A-like lectins/glucanases"/>
    <property type="match status" value="1"/>
</dbReference>
<feature type="domain" description="LamG-like jellyroll fold" evidence="3">
    <location>
        <begin position="157"/>
        <end position="296"/>
    </location>
</feature>
<dbReference type="InterPro" id="IPR006558">
    <property type="entry name" value="LamG-like"/>
</dbReference>
<evidence type="ECO:0000256" key="2">
    <source>
        <dbReference type="ARBA" id="ARBA00023157"/>
    </source>
</evidence>
<keyword evidence="2" id="KW-1015">Disulfide bond</keyword>
<dbReference type="Gene3D" id="2.60.120.200">
    <property type="match status" value="1"/>
</dbReference>